<feature type="transmembrane region" description="Helical" evidence="9">
    <location>
        <begin position="300"/>
        <end position="318"/>
    </location>
</feature>
<dbReference type="PANTHER" id="PTHR22950:SF458">
    <property type="entry name" value="SODIUM-COUPLED NEUTRAL AMINO ACID TRANSPORTER 11-RELATED"/>
    <property type="match status" value="1"/>
</dbReference>
<feature type="transmembrane region" description="Helical" evidence="9">
    <location>
        <begin position="480"/>
        <end position="500"/>
    </location>
</feature>
<feature type="transmembrane region" description="Helical" evidence="9">
    <location>
        <begin position="457"/>
        <end position="474"/>
    </location>
</feature>
<sequence length="878" mass="94995">MIPAKSNGEPARHEEGQGLLAGNYEEDDLGTHVGIDANGSDDKLAATPQKSPRTPHRVQFDLTPEVIGAGNGSAGGRMSYSSDEASRSFDLDIAEGGGQGERHHRVPLLTDMEAPSVAVANAWGDGDDEGDAADELHAEMRRPKSGLKSAFMNMANSIIGAGIIGQPYAIRQAGLLAGILLLVGLTIVVDWTICLIVINSKLSGTSSFQGTVEHCFGRAGLIAISIAQWVFAFGGMVAFGVIVGDTIPHVLLAIWPELAQVPVIGLLTDRRVAIAVFVMGVSYPLTLYRDIAKLAKASTFALIGMMVIVSTVLIQGAFVPSESRGSFSVPLLTINGGIFQAIGVISFAFVCHHNSLLIYGSLRTPTIDNFSRVTHYSTGVSMLACLVMALAGFLTFGDKTLGNVLNNFPSDNSMVNVARLFFGLNMLTTLPLEAFVCREVMLTYWYPDEPFNLRRHLIFSTALVAGATGISLLTCDLGVVFELVGATSAVAMAYILPPMCYIKLTTRSWRTYMAYAVVVFGVAVMVISVIQAVGKMINEHTAHGICEQDGARRSSNGSMMRGLWIGTAYKVFGVSLSADRIRRYIIARRGLHATTMRTPCTGGGGGPVASPRRVSAFPGGHVCIAQPGGQVWTMEPSPLLDDDDDNAPPSALAASLFSAPIRTATRVQYSIRIIDEYINPASTADEPPRGHLQTQLESRPSIRPSHRSHHTTARSQQDVRIASRRSQPVSRRRTPHLRKREPTWLRHRLHTQDAARQLQPHQLPQVRRRRRQHQDLQQLRRRESPPSGLPLLSPASSPPPILSPICLSAPLSPLASSSHLIPVPYPLQGPTPDTWPKDKIAKQEVTVSNLSRLLCLHRPAPTKPWSLHPANAMPQGDP</sequence>
<keyword evidence="3" id="KW-0813">Transport</keyword>
<name>A0A2U3DTE9_PURLI</name>
<feature type="transmembrane region" description="Helical" evidence="9">
    <location>
        <begin position="219"/>
        <end position="243"/>
    </location>
</feature>
<protein>
    <recommendedName>
        <fullName evidence="10">Amino acid transporter transmembrane domain-containing protein</fullName>
    </recommendedName>
</protein>
<comment type="subcellular location">
    <subcellularLocation>
        <location evidence="1">Membrane</location>
        <topology evidence="1">Multi-pass membrane protein</topology>
    </subcellularLocation>
</comment>
<feature type="transmembrane region" description="Helical" evidence="9">
    <location>
        <begin position="417"/>
        <end position="436"/>
    </location>
</feature>
<feature type="domain" description="Amino acid transporter transmembrane" evidence="10">
    <location>
        <begin position="144"/>
        <end position="532"/>
    </location>
</feature>
<feature type="transmembrane region" description="Helical" evidence="9">
    <location>
        <begin position="175"/>
        <end position="198"/>
    </location>
</feature>
<evidence type="ECO:0000256" key="7">
    <source>
        <dbReference type="ARBA" id="ARBA00023136"/>
    </source>
</evidence>
<reference evidence="11 12" key="1">
    <citation type="journal article" date="2016" name="Front. Microbiol.">
        <title>Genome and transcriptome sequences reveal the specific parasitism of the nematophagous Purpureocillium lilacinum 36-1.</title>
        <authorList>
            <person name="Xie J."/>
            <person name="Li S."/>
            <person name="Mo C."/>
            <person name="Xiao X."/>
            <person name="Peng D."/>
            <person name="Wang G."/>
            <person name="Xiao Y."/>
        </authorList>
    </citation>
    <scope>NUCLEOTIDE SEQUENCE [LARGE SCALE GENOMIC DNA]</scope>
    <source>
        <strain evidence="11 12">36-1</strain>
    </source>
</reference>
<organism evidence="11 12">
    <name type="scientific">Purpureocillium lilacinum</name>
    <name type="common">Paecilomyces lilacinus</name>
    <dbReference type="NCBI Taxonomy" id="33203"/>
    <lineage>
        <taxon>Eukaryota</taxon>
        <taxon>Fungi</taxon>
        <taxon>Dikarya</taxon>
        <taxon>Ascomycota</taxon>
        <taxon>Pezizomycotina</taxon>
        <taxon>Sordariomycetes</taxon>
        <taxon>Hypocreomycetidae</taxon>
        <taxon>Hypocreales</taxon>
        <taxon>Ophiocordycipitaceae</taxon>
        <taxon>Purpureocillium</taxon>
    </lineage>
</organism>
<feature type="compositionally biased region" description="Polar residues" evidence="8">
    <location>
        <begin position="713"/>
        <end position="729"/>
    </location>
</feature>
<evidence type="ECO:0000256" key="4">
    <source>
        <dbReference type="ARBA" id="ARBA00022692"/>
    </source>
</evidence>
<dbReference type="Proteomes" id="UP000245956">
    <property type="component" value="Unassembled WGS sequence"/>
</dbReference>
<evidence type="ECO:0000256" key="5">
    <source>
        <dbReference type="ARBA" id="ARBA00022970"/>
    </source>
</evidence>
<dbReference type="Pfam" id="PF01490">
    <property type="entry name" value="Aa_trans"/>
    <property type="match status" value="1"/>
</dbReference>
<feature type="transmembrane region" description="Helical" evidence="9">
    <location>
        <begin position="512"/>
        <end position="533"/>
    </location>
</feature>
<accession>A0A2U3DTE9</accession>
<proteinExistence type="inferred from homology"/>
<evidence type="ECO:0000256" key="6">
    <source>
        <dbReference type="ARBA" id="ARBA00022989"/>
    </source>
</evidence>
<keyword evidence="7 9" id="KW-0472">Membrane</keyword>
<evidence type="ECO:0000256" key="9">
    <source>
        <dbReference type="SAM" id="Phobius"/>
    </source>
</evidence>
<dbReference type="PANTHER" id="PTHR22950">
    <property type="entry name" value="AMINO ACID TRANSPORTER"/>
    <property type="match status" value="1"/>
</dbReference>
<keyword evidence="4 9" id="KW-0812">Transmembrane</keyword>
<evidence type="ECO:0000256" key="1">
    <source>
        <dbReference type="ARBA" id="ARBA00004141"/>
    </source>
</evidence>
<dbReference type="InterPro" id="IPR013057">
    <property type="entry name" value="AA_transpt_TM"/>
</dbReference>
<evidence type="ECO:0000256" key="8">
    <source>
        <dbReference type="SAM" id="MobiDB-lite"/>
    </source>
</evidence>
<evidence type="ECO:0000256" key="2">
    <source>
        <dbReference type="ARBA" id="ARBA00008066"/>
    </source>
</evidence>
<dbReference type="GO" id="GO:0016020">
    <property type="term" value="C:membrane"/>
    <property type="evidence" value="ECO:0007669"/>
    <property type="project" value="UniProtKB-SubCell"/>
</dbReference>
<comment type="similarity">
    <text evidence="2">Belongs to the amino acid/polyamine transporter 2 family.</text>
</comment>
<gene>
    <name evidence="11" type="ORF">PCL_06939</name>
</gene>
<feature type="transmembrane region" description="Helical" evidence="9">
    <location>
        <begin position="380"/>
        <end position="397"/>
    </location>
</feature>
<evidence type="ECO:0000313" key="11">
    <source>
        <dbReference type="EMBL" id="PWI65520.1"/>
    </source>
</evidence>
<feature type="compositionally biased region" description="Low complexity" evidence="8">
    <location>
        <begin position="756"/>
        <end position="765"/>
    </location>
</feature>
<feature type="compositionally biased region" description="Basic residues" evidence="8">
    <location>
        <begin position="730"/>
        <end position="749"/>
    </location>
</feature>
<dbReference type="EMBL" id="LCWV01000032">
    <property type="protein sequence ID" value="PWI65520.1"/>
    <property type="molecule type" value="Genomic_DNA"/>
</dbReference>
<dbReference type="GO" id="GO:0005783">
    <property type="term" value="C:endoplasmic reticulum"/>
    <property type="evidence" value="ECO:0007669"/>
    <property type="project" value="TreeGrafter"/>
</dbReference>
<evidence type="ECO:0000256" key="3">
    <source>
        <dbReference type="ARBA" id="ARBA00022448"/>
    </source>
</evidence>
<feature type="compositionally biased region" description="Low complexity" evidence="8">
    <location>
        <begin position="785"/>
        <end position="795"/>
    </location>
</feature>
<dbReference type="GO" id="GO:0015179">
    <property type="term" value="F:L-amino acid transmembrane transporter activity"/>
    <property type="evidence" value="ECO:0007669"/>
    <property type="project" value="TreeGrafter"/>
</dbReference>
<keyword evidence="6 9" id="KW-1133">Transmembrane helix</keyword>
<feature type="transmembrane region" description="Helical" evidence="9">
    <location>
        <begin position="272"/>
        <end position="288"/>
    </location>
</feature>
<evidence type="ECO:0000259" key="10">
    <source>
        <dbReference type="Pfam" id="PF01490"/>
    </source>
</evidence>
<feature type="region of interest" description="Disordered" evidence="8">
    <location>
        <begin position="681"/>
        <end position="796"/>
    </location>
</feature>
<keyword evidence="5" id="KW-0029">Amino-acid transport</keyword>
<dbReference type="AlphaFoldDB" id="A0A2U3DTE9"/>
<evidence type="ECO:0000313" key="12">
    <source>
        <dbReference type="Proteomes" id="UP000245956"/>
    </source>
</evidence>
<comment type="caution">
    <text evidence="11">The sequence shown here is derived from an EMBL/GenBank/DDBJ whole genome shotgun (WGS) entry which is preliminary data.</text>
</comment>
<feature type="transmembrane region" description="Helical" evidence="9">
    <location>
        <begin position="338"/>
        <end position="359"/>
    </location>
</feature>
<feature type="region of interest" description="Disordered" evidence="8">
    <location>
        <begin position="1"/>
        <end position="56"/>
    </location>
</feature>